<organism evidence="1 2">
    <name type="scientific">Channa striata</name>
    <name type="common">Snakehead murrel</name>
    <name type="synonym">Ophicephalus striatus</name>
    <dbReference type="NCBI Taxonomy" id="64152"/>
    <lineage>
        <taxon>Eukaryota</taxon>
        <taxon>Metazoa</taxon>
        <taxon>Chordata</taxon>
        <taxon>Craniata</taxon>
        <taxon>Vertebrata</taxon>
        <taxon>Euteleostomi</taxon>
        <taxon>Actinopterygii</taxon>
        <taxon>Neopterygii</taxon>
        <taxon>Teleostei</taxon>
        <taxon>Neoteleostei</taxon>
        <taxon>Acanthomorphata</taxon>
        <taxon>Anabantaria</taxon>
        <taxon>Anabantiformes</taxon>
        <taxon>Channoidei</taxon>
        <taxon>Channidae</taxon>
        <taxon>Channa</taxon>
    </lineage>
</organism>
<sequence length="88" mass="10247">MDVLMDMKRTDLVQKLRQTSSELKEKREEPESALFERVPGTDTDEQILLETLDAVKDQFRTDRITAANTDTESEYWSESDTEQLLFST</sequence>
<protein>
    <submittedName>
        <fullName evidence="1">Uncharacterized protein</fullName>
    </submittedName>
</protein>
<evidence type="ECO:0000313" key="1">
    <source>
        <dbReference type="EMBL" id="KAK2810634.1"/>
    </source>
</evidence>
<dbReference type="AlphaFoldDB" id="A0AA88LE79"/>
<comment type="caution">
    <text evidence="1">The sequence shown here is derived from an EMBL/GenBank/DDBJ whole genome shotgun (WGS) entry which is preliminary data.</text>
</comment>
<name>A0AA88LE79_CHASR</name>
<keyword evidence="2" id="KW-1185">Reference proteome</keyword>
<dbReference type="EMBL" id="JAUPFM010000226">
    <property type="protein sequence ID" value="KAK2810634.1"/>
    <property type="molecule type" value="Genomic_DNA"/>
</dbReference>
<dbReference type="Proteomes" id="UP001187415">
    <property type="component" value="Unassembled WGS sequence"/>
</dbReference>
<proteinExistence type="predicted"/>
<accession>A0AA88LE79</accession>
<reference evidence="1" key="1">
    <citation type="submission" date="2023-07" db="EMBL/GenBank/DDBJ databases">
        <title>Chromosome-level Genome Assembly of Striped Snakehead (Channa striata).</title>
        <authorList>
            <person name="Liu H."/>
        </authorList>
    </citation>
    <scope>NUCLEOTIDE SEQUENCE</scope>
    <source>
        <strain evidence="1">Gz</strain>
        <tissue evidence="1">Muscle</tissue>
    </source>
</reference>
<gene>
    <name evidence="1" type="ORF">Q5P01_000376</name>
</gene>
<evidence type="ECO:0000313" key="2">
    <source>
        <dbReference type="Proteomes" id="UP001187415"/>
    </source>
</evidence>